<evidence type="ECO:0000313" key="5">
    <source>
        <dbReference type="Proteomes" id="UP001497623"/>
    </source>
</evidence>
<evidence type="ECO:0000256" key="2">
    <source>
        <dbReference type="PROSITE-ProRule" id="PRU00035"/>
    </source>
</evidence>
<accession>A0AAV2SIP1</accession>
<dbReference type="EMBL" id="CAXKWB010073702">
    <property type="protein sequence ID" value="CAL4197541.1"/>
    <property type="molecule type" value="Genomic_DNA"/>
</dbReference>
<organism evidence="4 5">
    <name type="scientific">Meganyctiphanes norvegica</name>
    <name type="common">Northern krill</name>
    <name type="synonym">Thysanopoda norvegica</name>
    <dbReference type="NCBI Taxonomy" id="48144"/>
    <lineage>
        <taxon>Eukaryota</taxon>
        <taxon>Metazoa</taxon>
        <taxon>Ecdysozoa</taxon>
        <taxon>Arthropoda</taxon>
        <taxon>Crustacea</taxon>
        <taxon>Multicrustacea</taxon>
        <taxon>Malacostraca</taxon>
        <taxon>Eumalacostraca</taxon>
        <taxon>Eucarida</taxon>
        <taxon>Euphausiacea</taxon>
        <taxon>Euphausiidae</taxon>
        <taxon>Meganyctiphanes</taxon>
    </lineage>
</organism>
<dbReference type="GO" id="GO:0008360">
    <property type="term" value="P:regulation of cell shape"/>
    <property type="evidence" value="ECO:0007669"/>
    <property type="project" value="TreeGrafter"/>
</dbReference>
<gene>
    <name evidence="4" type="ORF">MNOR_LOCUS37263</name>
</gene>
<dbReference type="AlphaFoldDB" id="A0AAV2SIP1"/>
<dbReference type="PANTHER" id="PTHR16266:SF17">
    <property type="entry name" value="BRWD3"/>
    <property type="match status" value="1"/>
</dbReference>
<reference evidence="4 5" key="1">
    <citation type="submission" date="2024-05" db="EMBL/GenBank/DDBJ databases">
        <authorList>
            <person name="Wallberg A."/>
        </authorList>
    </citation>
    <scope>NUCLEOTIDE SEQUENCE [LARGE SCALE GENOMIC DNA]</scope>
</reference>
<proteinExistence type="predicted"/>
<evidence type="ECO:0000259" key="3">
    <source>
        <dbReference type="PROSITE" id="PS50014"/>
    </source>
</evidence>
<evidence type="ECO:0000256" key="1">
    <source>
        <dbReference type="ARBA" id="ARBA00023117"/>
    </source>
</evidence>
<dbReference type="SMART" id="SM00297">
    <property type="entry name" value="BROMO"/>
    <property type="match status" value="1"/>
</dbReference>
<dbReference type="GO" id="GO:0007010">
    <property type="term" value="P:cytoskeleton organization"/>
    <property type="evidence" value="ECO:0007669"/>
    <property type="project" value="TreeGrafter"/>
</dbReference>
<dbReference type="PANTHER" id="PTHR16266">
    <property type="entry name" value="WD REPEAT DOMAIN 9"/>
    <property type="match status" value="1"/>
</dbReference>
<dbReference type="GO" id="GO:0006357">
    <property type="term" value="P:regulation of transcription by RNA polymerase II"/>
    <property type="evidence" value="ECO:0007669"/>
    <property type="project" value="TreeGrafter"/>
</dbReference>
<keyword evidence="1 2" id="KW-0103">Bromodomain</keyword>
<protein>
    <recommendedName>
        <fullName evidence="3">Bromo domain-containing protein</fullName>
    </recommendedName>
</protein>
<evidence type="ECO:0000313" key="4">
    <source>
        <dbReference type="EMBL" id="CAL4197541.1"/>
    </source>
</evidence>
<feature type="non-terminal residue" evidence="4">
    <location>
        <position position="235"/>
    </location>
</feature>
<dbReference type="Gene3D" id="1.20.920.10">
    <property type="entry name" value="Bromodomain-like"/>
    <property type="match status" value="1"/>
</dbReference>
<dbReference type="Proteomes" id="UP001497623">
    <property type="component" value="Unassembled WGS sequence"/>
</dbReference>
<dbReference type="Pfam" id="PF00439">
    <property type="entry name" value="Bromodomain"/>
    <property type="match status" value="1"/>
</dbReference>
<dbReference type="InterPro" id="IPR001487">
    <property type="entry name" value="Bromodomain"/>
</dbReference>
<dbReference type="InterPro" id="IPR036427">
    <property type="entry name" value="Bromodomain-like_sf"/>
</dbReference>
<keyword evidence="5" id="KW-1185">Reference proteome</keyword>
<dbReference type="PROSITE" id="PS50014">
    <property type="entry name" value="BROMODOMAIN_2"/>
    <property type="match status" value="1"/>
</dbReference>
<feature type="domain" description="Bromo" evidence="3">
    <location>
        <begin position="100"/>
        <end position="170"/>
    </location>
</feature>
<dbReference type="PRINTS" id="PR00503">
    <property type="entry name" value="BROMODOMAIN"/>
</dbReference>
<dbReference type="SUPFAM" id="SSF47370">
    <property type="entry name" value="Bromodomain"/>
    <property type="match status" value="1"/>
</dbReference>
<name>A0AAV2SIP1_MEGNR</name>
<dbReference type="InterPro" id="IPR052060">
    <property type="entry name" value="Bromo_WD_repeat"/>
</dbReference>
<sequence length="235" mass="27526">MSTWRKVNNYLVFDGLKCIEMRNSNSVELRYLRVCENVILGGWNLEFFHQKCEISEPLKLALCIPEGTTESENQLKTDKWFTRDQNVACERIAHGISRIMDLPIADPFLAPIDVSLYPAYAFLIDYPIDLNTIKKRLENNFYRNGDAVLFDFFHIAKNAEKFYKEGSIIIIQAQLVTYLCSTLTMYGKVTDLTQLHCELQKRREKGIVDIQPETVQILEDWNILCKRFSYWLYLT</sequence>
<dbReference type="GO" id="GO:0005634">
    <property type="term" value="C:nucleus"/>
    <property type="evidence" value="ECO:0007669"/>
    <property type="project" value="TreeGrafter"/>
</dbReference>
<comment type="caution">
    <text evidence="4">The sequence shown here is derived from an EMBL/GenBank/DDBJ whole genome shotgun (WGS) entry which is preliminary data.</text>
</comment>